<keyword evidence="2 7" id="KW-0732">Signal</keyword>
<keyword evidence="9" id="KW-1185">Reference proteome</keyword>
<dbReference type="InterPro" id="IPR004872">
    <property type="entry name" value="Lipoprotein_NlpA"/>
</dbReference>
<evidence type="ECO:0000256" key="1">
    <source>
        <dbReference type="ARBA" id="ARBA00004635"/>
    </source>
</evidence>
<protein>
    <recommendedName>
        <fullName evidence="6">Lipoprotein</fullName>
    </recommendedName>
</protein>
<sequence>MPNVFFPRRSTTQGRRFNRRTVLTLLAATPVILSSAARAQQSRPIRVGILSGEDEDIWNIVQENARTAGLAIEAIPFSEGTPINAALAAGDLDANAFQHGPYLQAQNTALGAHIVPVGNTYFAPVGFYSKKWTSLSALPQGATIGVPADPTNEGRALKLLQSLGLLKIATVPDGMPTALDIAENPKSLTIKELDDPVLARSLPDLDAGVVITEWAYKAGIDLNKERLARESMENNPYINFIAVNENNAHAAWIQPLVKAFQQPNVREKLLEAYHGAIIPSWS</sequence>
<proteinExistence type="inferred from homology"/>
<comment type="subcellular location">
    <subcellularLocation>
        <location evidence="1">Membrane</location>
        <topology evidence="1">Lipid-anchor</topology>
    </subcellularLocation>
</comment>
<reference evidence="8" key="1">
    <citation type="submission" date="2013-04" db="EMBL/GenBank/DDBJ databases">
        <title>The genome sequencing project of 58 acetic acid bacteria.</title>
        <authorList>
            <person name="Okamoto-Kainuma A."/>
            <person name="Ishikawa M."/>
            <person name="Umino S."/>
            <person name="Koizumi Y."/>
            <person name="Shiwa Y."/>
            <person name="Yoshikawa H."/>
            <person name="Matsutani M."/>
            <person name="Matsushita K."/>
        </authorList>
    </citation>
    <scope>NUCLEOTIDE SEQUENCE</scope>
    <source>
        <strain evidence="8">DSM 14337</strain>
    </source>
</reference>
<evidence type="ECO:0000256" key="3">
    <source>
        <dbReference type="ARBA" id="ARBA00023136"/>
    </source>
</evidence>
<evidence type="ECO:0000313" key="9">
    <source>
        <dbReference type="Proteomes" id="UP001065047"/>
    </source>
</evidence>
<evidence type="ECO:0000313" key="8">
    <source>
        <dbReference type="EMBL" id="GBQ80244.1"/>
    </source>
</evidence>
<dbReference type="EMBL" id="BAPF01000029">
    <property type="protein sequence ID" value="GBQ80244.1"/>
    <property type="molecule type" value="Genomic_DNA"/>
</dbReference>
<keyword evidence="4" id="KW-0564">Palmitate</keyword>
<evidence type="ECO:0000256" key="6">
    <source>
        <dbReference type="PIRNR" id="PIRNR002854"/>
    </source>
</evidence>
<dbReference type="Proteomes" id="UP001065047">
    <property type="component" value="Unassembled WGS sequence"/>
</dbReference>
<evidence type="ECO:0000256" key="4">
    <source>
        <dbReference type="ARBA" id="ARBA00023139"/>
    </source>
</evidence>
<keyword evidence="5 6" id="KW-0449">Lipoprotein</keyword>
<dbReference type="PANTHER" id="PTHR30429:SF1">
    <property type="entry name" value="D-METHIONINE-BINDING LIPOPROTEIN METQ-RELATED"/>
    <property type="match status" value="1"/>
</dbReference>
<feature type="signal peptide" evidence="7">
    <location>
        <begin position="1"/>
        <end position="39"/>
    </location>
</feature>
<dbReference type="PIRSF" id="PIRSF002854">
    <property type="entry name" value="MetQ"/>
    <property type="match status" value="1"/>
</dbReference>
<dbReference type="Gene3D" id="3.40.190.10">
    <property type="entry name" value="Periplasmic binding protein-like II"/>
    <property type="match status" value="2"/>
</dbReference>
<evidence type="ECO:0000256" key="7">
    <source>
        <dbReference type="SAM" id="SignalP"/>
    </source>
</evidence>
<gene>
    <name evidence="8" type="ORF">AA14337_1669</name>
</gene>
<evidence type="ECO:0000256" key="5">
    <source>
        <dbReference type="ARBA" id="ARBA00023288"/>
    </source>
</evidence>
<dbReference type="Pfam" id="PF03180">
    <property type="entry name" value="Lipoprotein_9"/>
    <property type="match status" value="1"/>
</dbReference>
<evidence type="ECO:0000256" key="2">
    <source>
        <dbReference type="ARBA" id="ARBA00022729"/>
    </source>
</evidence>
<accession>A0ABQ0PSZ2</accession>
<comment type="similarity">
    <text evidence="6">Belongs to the nlpA lipoprotein family.</text>
</comment>
<keyword evidence="3" id="KW-0472">Membrane</keyword>
<dbReference type="RefSeq" id="WP_082781932.1">
    <property type="nucleotide sequence ID" value="NZ_BAPF01000029.1"/>
</dbReference>
<organism evidence="8 9">
    <name type="scientific">Acetobacter malorum DSM 14337</name>
    <dbReference type="NCBI Taxonomy" id="1307910"/>
    <lineage>
        <taxon>Bacteria</taxon>
        <taxon>Pseudomonadati</taxon>
        <taxon>Pseudomonadota</taxon>
        <taxon>Alphaproteobacteria</taxon>
        <taxon>Acetobacterales</taxon>
        <taxon>Acetobacteraceae</taxon>
        <taxon>Acetobacter</taxon>
    </lineage>
</organism>
<name>A0ABQ0PSZ2_9PROT</name>
<dbReference type="SUPFAM" id="SSF53850">
    <property type="entry name" value="Periplasmic binding protein-like II"/>
    <property type="match status" value="1"/>
</dbReference>
<dbReference type="PANTHER" id="PTHR30429">
    <property type="entry name" value="D-METHIONINE-BINDING LIPOPROTEIN METQ"/>
    <property type="match status" value="1"/>
</dbReference>
<dbReference type="GeneID" id="29558630"/>
<feature type="chain" id="PRO_5045315006" description="Lipoprotein" evidence="7">
    <location>
        <begin position="40"/>
        <end position="282"/>
    </location>
</feature>
<comment type="caution">
    <text evidence="8">The sequence shown here is derived from an EMBL/GenBank/DDBJ whole genome shotgun (WGS) entry which is preliminary data.</text>
</comment>